<keyword evidence="6" id="KW-0521">NADP</keyword>
<dbReference type="SUPFAM" id="SSF56399">
    <property type="entry name" value="ADP-ribosylation"/>
    <property type="match status" value="1"/>
</dbReference>
<accession>A0A819BEU6</accession>
<keyword evidence="6" id="KW-0520">NAD</keyword>
<reference evidence="7" key="1">
    <citation type="submission" date="2021-02" db="EMBL/GenBank/DDBJ databases">
        <authorList>
            <person name="Nowell W R."/>
        </authorList>
    </citation>
    <scope>NUCLEOTIDE SEQUENCE</scope>
</reference>
<evidence type="ECO:0000256" key="1">
    <source>
        <dbReference type="ARBA" id="ARBA00009558"/>
    </source>
</evidence>
<dbReference type="GO" id="GO:0106274">
    <property type="term" value="F:NAD+-protein-arginine ADP-ribosyltransferase activity"/>
    <property type="evidence" value="ECO:0007669"/>
    <property type="project" value="UniProtKB-EC"/>
</dbReference>
<gene>
    <name evidence="7" type="ORF">JBS370_LOCUS15002</name>
</gene>
<evidence type="ECO:0000256" key="2">
    <source>
        <dbReference type="ARBA" id="ARBA00022676"/>
    </source>
</evidence>
<comment type="similarity">
    <text evidence="1 6">Belongs to the Arg-specific ADP-ribosyltransferase family.</text>
</comment>
<dbReference type="Gene3D" id="3.90.176.10">
    <property type="entry name" value="Toxin ADP-ribosyltransferase, Chain A, domain 1"/>
    <property type="match status" value="1"/>
</dbReference>
<keyword evidence="4" id="KW-0548">Nucleotidyltransferase</keyword>
<protein>
    <recommendedName>
        <fullName evidence="6">NAD(P)(+)--arginine ADP-ribosyltransferase</fullName>
        <ecNumber evidence="6">2.4.2.31</ecNumber>
    </recommendedName>
    <alternativeName>
        <fullName evidence="6">Mono(ADP-ribosyl)transferase</fullName>
    </alternativeName>
</protein>
<name>A0A819BEU6_9BILA</name>
<comment type="caution">
    <text evidence="7">The sequence shown here is derived from an EMBL/GenBank/DDBJ whole genome shotgun (WGS) entry which is preliminary data.</text>
</comment>
<comment type="catalytic activity">
    <reaction evidence="5 6">
        <text>L-arginyl-[protein] + NAD(+) = N(omega)-(ADP-D-ribosyl)-L-arginyl-[protein] + nicotinamide + H(+)</text>
        <dbReference type="Rhea" id="RHEA:19149"/>
        <dbReference type="Rhea" id="RHEA-COMP:10532"/>
        <dbReference type="Rhea" id="RHEA-COMP:15087"/>
        <dbReference type="ChEBI" id="CHEBI:15378"/>
        <dbReference type="ChEBI" id="CHEBI:17154"/>
        <dbReference type="ChEBI" id="CHEBI:29965"/>
        <dbReference type="ChEBI" id="CHEBI:57540"/>
        <dbReference type="ChEBI" id="CHEBI:142554"/>
        <dbReference type="EC" id="2.4.2.31"/>
    </reaction>
</comment>
<organism evidence="7 8">
    <name type="scientific">Rotaria sordida</name>
    <dbReference type="NCBI Taxonomy" id="392033"/>
    <lineage>
        <taxon>Eukaryota</taxon>
        <taxon>Metazoa</taxon>
        <taxon>Spiralia</taxon>
        <taxon>Gnathifera</taxon>
        <taxon>Rotifera</taxon>
        <taxon>Eurotatoria</taxon>
        <taxon>Bdelloidea</taxon>
        <taxon>Philodinida</taxon>
        <taxon>Philodinidae</taxon>
        <taxon>Rotaria</taxon>
    </lineage>
</organism>
<evidence type="ECO:0000256" key="5">
    <source>
        <dbReference type="ARBA" id="ARBA00047597"/>
    </source>
</evidence>
<dbReference type="InterPro" id="IPR000768">
    <property type="entry name" value="ART"/>
</dbReference>
<sequence>MNFDLEQALDFAQSQYCKRQQKIYEDKRKKRRFHYEEAPVDNRLPQFSHELLNIVSSFALAINSNTKLTTNIENNRLSEEFFDKNLVNEENLDDINRTENSNINDNEMINSSCDNLESSQNFSINNENSLHYYTNISTEEFCSMLLTLLRESNTCESHANRLLSFINSILPTPNTGFLTFILFVLAIKIQYMAKANEPSNKSRFTDLYDEPVDHLLSPIKGYETKPLVTLAEAIAPVSGHFVEIKDNVLVALHNCQNPADGLTQQESASIHLYTMEFVGGPSLYFLLNKSLRAENREDLIQWFSYLKLFLTALYKLPSQSRRVWRGIRGVDLSSKYTIGTKFAWWGVSSCTADMKLLESDTFLGKVGLRTLFSIECTDGKSVSAHSYFKNTENEIILMPGSYFKVMGQLNLAHDLHIIELKQIEPPMTLVEAPFSKSNGTS</sequence>
<keyword evidence="2 6" id="KW-0328">Glycosyltransferase</keyword>
<dbReference type="EMBL" id="CAJOBD010001401">
    <property type="protein sequence ID" value="CAF3795567.1"/>
    <property type="molecule type" value="Genomic_DNA"/>
</dbReference>
<proteinExistence type="inferred from homology"/>
<feature type="non-terminal residue" evidence="7">
    <location>
        <position position="1"/>
    </location>
</feature>
<dbReference type="EC" id="2.4.2.31" evidence="6"/>
<evidence type="ECO:0000313" key="7">
    <source>
        <dbReference type="EMBL" id="CAF3795567.1"/>
    </source>
</evidence>
<evidence type="ECO:0000313" key="8">
    <source>
        <dbReference type="Proteomes" id="UP000663836"/>
    </source>
</evidence>
<keyword evidence="3 6" id="KW-0808">Transferase</keyword>
<evidence type="ECO:0000256" key="6">
    <source>
        <dbReference type="RuleBase" id="RU361228"/>
    </source>
</evidence>
<evidence type="ECO:0000256" key="4">
    <source>
        <dbReference type="ARBA" id="ARBA00022695"/>
    </source>
</evidence>
<evidence type="ECO:0000256" key="3">
    <source>
        <dbReference type="ARBA" id="ARBA00022679"/>
    </source>
</evidence>
<dbReference type="Proteomes" id="UP000663836">
    <property type="component" value="Unassembled WGS sequence"/>
</dbReference>
<dbReference type="Pfam" id="PF01129">
    <property type="entry name" value="ART"/>
    <property type="match status" value="1"/>
</dbReference>
<dbReference type="AlphaFoldDB" id="A0A819BEU6"/>
<dbReference type="GO" id="GO:0016779">
    <property type="term" value="F:nucleotidyltransferase activity"/>
    <property type="evidence" value="ECO:0007669"/>
    <property type="project" value="UniProtKB-KW"/>
</dbReference>